<dbReference type="Proteomes" id="UP001163046">
    <property type="component" value="Unassembled WGS sequence"/>
</dbReference>
<sequence>MAGIVCHRNHQVRFTKHDGIALCLAILIPLTAILLTMVSVLPSLGASPLPDFANPIEQDGGNKAETICAQSAWNGSKSP</sequence>
<accession>A0A9W9Z229</accession>
<evidence type="ECO:0000313" key="3">
    <source>
        <dbReference type="Proteomes" id="UP001163046"/>
    </source>
</evidence>
<organism evidence="2 3">
    <name type="scientific">Desmophyllum pertusum</name>
    <dbReference type="NCBI Taxonomy" id="174260"/>
    <lineage>
        <taxon>Eukaryota</taxon>
        <taxon>Metazoa</taxon>
        <taxon>Cnidaria</taxon>
        <taxon>Anthozoa</taxon>
        <taxon>Hexacorallia</taxon>
        <taxon>Scleractinia</taxon>
        <taxon>Caryophylliina</taxon>
        <taxon>Caryophylliidae</taxon>
        <taxon>Desmophyllum</taxon>
    </lineage>
</organism>
<proteinExistence type="predicted"/>
<keyword evidence="1" id="KW-0472">Membrane</keyword>
<name>A0A9W9Z229_9CNID</name>
<evidence type="ECO:0000256" key="1">
    <source>
        <dbReference type="SAM" id="Phobius"/>
    </source>
</evidence>
<protein>
    <submittedName>
        <fullName evidence="2">Uncharacterized protein</fullName>
    </submittedName>
</protein>
<gene>
    <name evidence="2" type="ORF">OS493_011321</name>
</gene>
<keyword evidence="1" id="KW-1133">Transmembrane helix</keyword>
<dbReference type="AlphaFoldDB" id="A0A9W9Z229"/>
<keyword evidence="3" id="KW-1185">Reference proteome</keyword>
<dbReference type="EMBL" id="MU826830">
    <property type="protein sequence ID" value="KAJ7373712.1"/>
    <property type="molecule type" value="Genomic_DNA"/>
</dbReference>
<reference evidence="2" key="1">
    <citation type="submission" date="2023-01" db="EMBL/GenBank/DDBJ databases">
        <title>Genome assembly of the deep-sea coral Lophelia pertusa.</title>
        <authorList>
            <person name="Herrera S."/>
            <person name="Cordes E."/>
        </authorList>
    </citation>
    <scope>NUCLEOTIDE SEQUENCE</scope>
    <source>
        <strain evidence="2">USNM1676648</strain>
        <tissue evidence="2">Polyp</tissue>
    </source>
</reference>
<keyword evidence="1" id="KW-0812">Transmembrane</keyword>
<comment type="caution">
    <text evidence="2">The sequence shown here is derived from an EMBL/GenBank/DDBJ whole genome shotgun (WGS) entry which is preliminary data.</text>
</comment>
<feature type="transmembrane region" description="Helical" evidence="1">
    <location>
        <begin position="20"/>
        <end position="41"/>
    </location>
</feature>
<evidence type="ECO:0000313" key="2">
    <source>
        <dbReference type="EMBL" id="KAJ7373712.1"/>
    </source>
</evidence>